<evidence type="ECO:0000259" key="5">
    <source>
        <dbReference type="Pfam" id="PF25917"/>
    </source>
</evidence>
<protein>
    <submittedName>
        <fullName evidence="7">Efflux RND transporter periplasmic adaptor subunit</fullName>
    </submittedName>
</protein>
<dbReference type="NCBIfam" id="TIGR01730">
    <property type="entry name" value="RND_mfp"/>
    <property type="match status" value="1"/>
</dbReference>
<organism evidence="7 8">
    <name type="scientific">Bradyrhizobium barranii subsp. apii</name>
    <dbReference type="NCBI Taxonomy" id="2819348"/>
    <lineage>
        <taxon>Bacteria</taxon>
        <taxon>Pseudomonadati</taxon>
        <taxon>Pseudomonadota</taxon>
        <taxon>Alphaproteobacteria</taxon>
        <taxon>Hyphomicrobiales</taxon>
        <taxon>Nitrobacteraceae</taxon>
        <taxon>Bradyrhizobium</taxon>
        <taxon>Bradyrhizobium barranii</taxon>
    </lineage>
</organism>
<dbReference type="GO" id="GO:0016020">
    <property type="term" value="C:membrane"/>
    <property type="evidence" value="ECO:0007669"/>
    <property type="project" value="InterPro"/>
</dbReference>
<evidence type="ECO:0000256" key="3">
    <source>
        <dbReference type="ARBA" id="ARBA00023054"/>
    </source>
</evidence>
<feature type="domain" description="Multidrug resistance protein MdtA-like alpha-helical hairpin" evidence="4">
    <location>
        <begin position="143"/>
        <end position="219"/>
    </location>
</feature>
<dbReference type="PANTHER" id="PTHR32347:SF14">
    <property type="entry name" value="EFFLUX SYSTEM COMPONENT YKNX-RELATED"/>
    <property type="match status" value="1"/>
</dbReference>
<accession>A0A8T5UTN2</accession>
<reference evidence="7" key="2">
    <citation type="submission" date="2022-04" db="EMBL/GenBank/DDBJ databases">
        <authorList>
            <person name="Bromfield E.S.P."/>
            <person name="Cloutier S."/>
        </authorList>
    </citation>
    <scope>NUCLEOTIDE SEQUENCE</scope>
    <source>
        <strain evidence="7">1S5</strain>
    </source>
</reference>
<gene>
    <name evidence="7" type="ORF">HAP41_0000003305</name>
</gene>
<dbReference type="GO" id="GO:0022857">
    <property type="term" value="F:transmembrane transporter activity"/>
    <property type="evidence" value="ECO:0007669"/>
    <property type="project" value="InterPro"/>
</dbReference>
<evidence type="ECO:0000256" key="2">
    <source>
        <dbReference type="ARBA" id="ARBA00009477"/>
    </source>
</evidence>
<sequence>MNTHLGIGVTAEGREALPYVPLPSAGRPVGEPAVRPRFATRRWALVGIATLLLATSLGIWWSFSGSAPVGYETAPVAIGDIARDINATGSVNPELTIIVGTYVSGVIQELSCDYNTQVKRGQSCAKIDPRPYQSIVDQAKASLAIAKAQLEKDKASLTYAKANLERLATLVKTSAVSEDAYDNAKNVYDQALAQITFDEATIQQRQAVLDAAQVNLDYTNIVSPVDGTVVSRAVTMGQTVAASFQTPTLFLIATDLTRMQVDANVSESDIGGIQTGNNATFTVDAYPKRLFEGTVTQVRQSPQTVQNVITYDVVISVNNADLALKPGLTAATRIVTDRRNDVLRIPNQALRYVPTGTALGDTKQARVWVLRDGSSVPVPVAVGLDDDEFTEIVQGDLKVSDRVIVAEQRNSAKARSGMPPPRL</sequence>
<comment type="similarity">
    <text evidence="2">Belongs to the membrane fusion protein (MFP) (TC 8.A.1) family.</text>
</comment>
<proteinExistence type="inferred from homology"/>
<dbReference type="Gene3D" id="2.40.420.20">
    <property type="match status" value="1"/>
</dbReference>
<dbReference type="EMBL" id="CP096255">
    <property type="protein sequence ID" value="UPT88188.1"/>
    <property type="molecule type" value="Genomic_DNA"/>
</dbReference>
<reference evidence="7" key="1">
    <citation type="journal article" date="2017" name="Syst. Appl. Microbiol.">
        <title>Soybeans inoculated with root zone soils of Canadian native legumes harbour diverse and novel Bradyrhizobium spp. that possess agricultural potential.</title>
        <authorList>
            <person name="Bromfield E.S.P."/>
            <person name="Cloutier S."/>
            <person name="Tambong J.T."/>
            <person name="Tran Thi T.V."/>
        </authorList>
    </citation>
    <scope>NUCLEOTIDE SEQUENCE</scope>
    <source>
        <strain evidence="7">1S5</strain>
    </source>
</reference>
<keyword evidence="3" id="KW-0175">Coiled coil</keyword>
<feature type="domain" description="YknX-like beta-barrel" evidence="6">
    <location>
        <begin position="259"/>
        <end position="332"/>
    </location>
</feature>
<dbReference type="InterPro" id="IPR006143">
    <property type="entry name" value="RND_pump_MFP"/>
</dbReference>
<dbReference type="InterPro" id="IPR058625">
    <property type="entry name" value="MdtA-like_BSH"/>
</dbReference>
<evidence type="ECO:0000313" key="8">
    <source>
        <dbReference type="Proteomes" id="UP000551709"/>
    </source>
</evidence>
<evidence type="ECO:0000259" key="4">
    <source>
        <dbReference type="Pfam" id="PF25876"/>
    </source>
</evidence>
<evidence type="ECO:0000259" key="6">
    <source>
        <dbReference type="Pfam" id="PF25990"/>
    </source>
</evidence>
<dbReference type="RefSeq" id="WP_166057592.1">
    <property type="nucleotide sequence ID" value="NZ_CP096255.1"/>
</dbReference>
<dbReference type="Proteomes" id="UP000551709">
    <property type="component" value="Chromosome"/>
</dbReference>
<dbReference type="SUPFAM" id="SSF111369">
    <property type="entry name" value="HlyD-like secretion proteins"/>
    <property type="match status" value="1"/>
</dbReference>
<comment type="subcellular location">
    <subcellularLocation>
        <location evidence="1">Cell envelope</location>
    </subcellularLocation>
</comment>
<feature type="domain" description="Multidrug resistance protein MdtA-like barrel-sandwich hybrid" evidence="5">
    <location>
        <begin position="99"/>
        <end position="248"/>
    </location>
</feature>
<dbReference type="GO" id="GO:0030313">
    <property type="term" value="C:cell envelope"/>
    <property type="evidence" value="ECO:0007669"/>
    <property type="project" value="UniProtKB-SubCell"/>
</dbReference>
<name>A0A8T5UTN2_9BRAD</name>
<evidence type="ECO:0000313" key="7">
    <source>
        <dbReference type="EMBL" id="UPT88188.1"/>
    </source>
</evidence>
<dbReference type="AlphaFoldDB" id="A0A8T5UTN2"/>
<dbReference type="Pfam" id="PF25876">
    <property type="entry name" value="HH_MFP_RND"/>
    <property type="match status" value="1"/>
</dbReference>
<dbReference type="InterPro" id="IPR058624">
    <property type="entry name" value="MdtA-like_HH"/>
</dbReference>
<dbReference type="InterPro" id="IPR058636">
    <property type="entry name" value="Beta-barrel_YknX"/>
</dbReference>
<dbReference type="Gene3D" id="2.40.30.170">
    <property type="match status" value="1"/>
</dbReference>
<dbReference type="Pfam" id="PF25990">
    <property type="entry name" value="Beta-barrel_YknX"/>
    <property type="match status" value="1"/>
</dbReference>
<dbReference type="PANTHER" id="PTHR32347">
    <property type="entry name" value="EFFLUX SYSTEM COMPONENT YKNX-RELATED"/>
    <property type="match status" value="1"/>
</dbReference>
<dbReference type="Pfam" id="PF25917">
    <property type="entry name" value="BSH_RND"/>
    <property type="match status" value="1"/>
</dbReference>
<dbReference type="InterPro" id="IPR050465">
    <property type="entry name" value="UPF0194_transport"/>
</dbReference>
<dbReference type="Gene3D" id="2.40.50.100">
    <property type="match status" value="2"/>
</dbReference>
<evidence type="ECO:0000256" key="1">
    <source>
        <dbReference type="ARBA" id="ARBA00004196"/>
    </source>
</evidence>